<evidence type="ECO:0000313" key="2">
    <source>
        <dbReference type="EMBL" id="QFX95971.1"/>
    </source>
</evidence>
<keyword evidence="1" id="KW-1133">Transmembrane helix</keyword>
<accession>A0A5P9XPP6</accession>
<reference evidence="2 3" key="1">
    <citation type="submission" date="2019-10" db="EMBL/GenBank/DDBJ databases">
        <authorList>
            <person name="Wang R."/>
        </authorList>
    </citation>
    <scope>NUCLEOTIDE SEQUENCE [LARGE SCALE GENOMIC DNA]</scope>
    <source>
        <strain evidence="2 3">ATCC 19377</strain>
    </source>
</reference>
<organism evidence="2 3">
    <name type="scientific">Acidithiobacillus thiooxidans ATCC 19377</name>
    <dbReference type="NCBI Taxonomy" id="637390"/>
    <lineage>
        <taxon>Bacteria</taxon>
        <taxon>Pseudomonadati</taxon>
        <taxon>Pseudomonadota</taxon>
        <taxon>Acidithiobacillia</taxon>
        <taxon>Acidithiobacillales</taxon>
        <taxon>Acidithiobacillaceae</taxon>
        <taxon>Acidithiobacillus</taxon>
    </lineage>
</organism>
<feature type="transmembrane region" description="Helical" evidence="1">
    <location>
        <begin position="36"/>
        <end position="58"/>
    </location>
</feature>
<protein>
    <submittedName>
        <fullName evidence="2">Uncharacterized protein</fullName>
    </submittedName>
</protein>
<keyword evidence="1" id="KW-0812">Transmembrane</keyword>
<name>A0A5P9XPP6_ACITH</name>
<keyword evidence="1" id="KW-0472">Membrane</keyword>
<dbReference type="KEGG" id="atx:GCD22_01675"/>
<dbReference type="GeneID" id="60696017"/>
<dbReference type="EMBL" id="CP045571">
    <property type="protein sequence ID" value="QFX95971.1"/>
    <property type="molecule type" value="Genomic_DNA"/>
</dbReference>
<dbReference type="RefSeq" id="WP_031574815.1">
    <property type="nucleotide sequence ID" value="NZ_CP045571.1"/>
</dbReference>
<dbReference type="Proteomes" id="UP000363590">
    <property type="component" value="Chromosome"/>
</dbReference>
<dbReference type="AlphaFoldDB" id="A0A5P9XPP6"/>
<feature type="transmembrane region" description="Helical" evidence="1">
    <location>
        <begin position="6"/>
        <end position="24"/>
    </location>
</feature>
<evidence type="ECO:0000256" key="1">
    <source>
        <dbReference type="SAM" id="Phobius"/>
    </source>
</evidence>
<proteinExistence type="predicted"/>
<feature type="transmembrane region" description="Helical" evidence="1">
    <location>
        <begin position="73"/>
        <end position="92"/>
    </location>
</feature>
<evidence type="ECO:0000313" key="3">
    <source>
        <dbReference type="Proteomes" id="UP000363590"/>
    </source>
</evidence>
<gene>
    <name evidence="2" type="ORF">GCD22_01675</name>
</gene>
<sequence>MTDSLIQIIEITGALLVLSGIFLWRHRLTESLWDAMFSLSCAVSAWAATAMFPIPFLLQHVLHGGKGVMNPLAVLWMMVAFIGSSALAYAAFRHLQMAE</sequence>